<organism evidence="1 2">
    <name type="scientific">Reticulibacter mediterranei</name>
    <dbReference type="NCBI Taxonomy" id="2778369"/>
    <lineage>
        <taxon>Bacteria</taxon>
        <taxon>Bacillati</taxon>
        <taxon>Chloroflexota</taxon>
        <taxon>Ktedonobacteria</taxon>
        <taxon>Ktedonobacterales</taxon>
        <taxon>Reticulibacteraceae</taxon>
        <taxon>Reticulibacter</taxon>
    </lineage>
</organism>
<keyword evidence="2" id="KW-1185">Reference proteome</keyword>
<evidence type="ECO:0000313" key="2">
    <source>
        <dbReference type="Proteomes" id="UP000597444"/>
    </source>
</evidence>
<sequence>MKLVNARTGKLQVIPFALGKKGRARTLVPVDVDKRNPPAGPDSIGYAVVPGGGVLLTQLKPEQGGILVHINTEGTYTRGTSGYTKLKGGKATKIAEGSYAYGDAGGLGGGSDELWHVESLTALWVVYLSGGSYKGYGLHYCVLTRSGTTHLLKRDELCQLIATDEKPDIVEVVYQYKEVLHQDIQNAFQVAERLEDFSASEKRVQHFFTGDLAFSLEETFQIAVPEALKPLQCGVSGIEAGTLMPGEKALFLLHAGPGGGRRYSWKIEEPRGLQILKEVDGWKGTSSDILALVEQPDWYYAWSEYKDRELYAYCFVNANGIYKYGITGECWNSYSWEGREYTAPSWEEVAAVFGLQSVVDEKEQMSETNTAQEEEVSLETLQSRINSRRLQ</sequence>
<dbReference type="RefSeq" id="WP_220211299.1">
    <property type="nucleotide sequence ID" value="NZ_BNJK01000003.1"/>
</dbReference>
<dbReference type="AlphaFoldDB" id="A0A8J3J1R0"/>
<dbReference type="Proteomes" id="UP000597444">
    <property type="component" value="Unassembled WGS sequence"/>
</dbReference>
<gene>
    <name evidence="1" type="ORF">KSF_107580</name>
</gene>
<name>A0A8J3J1R0_9CHLR</name>
<proteinExistence type="predicted"/>
<protein>
    <submittedName>
        <fullName evidence="1">Uncharacterized protein</fullName>
    </submittedName>
</protein>
<dbReference type="EMBL" id="BNJK01000003">
    <property type="protein sequence ID" value="GHP00711.1"/>
    <property type="molecule type" value="Genomic_DNA"/>
</dbReference>
<accession>A0A8J3J1R0</accession>
<comment type="caution">
    <text evidence="1">The sequence shown here is derived from an EMBL/GenBank/DDBJ whole genome shotgun (WGS) entry which is preliminary data.</text>
</comment>
<reference evidence="1" key="1">
    <citation type="submission" date="2020-10" db="EMBL/GenBank/DDBJ databases">
        <title>Taxonomic study of unclassified bacteria belonging to the class Ktedonobacteria.</title>
        <authorList>
            <person name="Yabe S."/>
            <person name="Wang C.M."/>
            <person name="Zheng Y."/>
            <person name="Sakai Y."/>
            <person name="Cavaletti L."/>
            <person name="Monciardini P."/>
            <person name="Donadio S."/>
        </authorList>
    </citation>
    <scope>NUCLEOTIDE SEQUENCE</scope>
    <source>
        <strain evidence="1">ID150040</strain>
    </source>
</reference>
<evidence type="ECO:0000313" key="1">
    <source>
        <dbReference type="EMBL" id="GHP00711.1"/>
    </source>
</evidence>